<evidence type="ECO:0000313" key="2">
    <source>
        <dbReference type="EMBL" id="OIQ85231.1"/>
    </source>
</evidence>
<organism evidence="2">
    <name type="scientific">mine drainage metagenome</name>
    <dbReference type="NCBI Taxonomy" id="410659"/>
    <lineage>
        <taxon>unclassified sequences</taxon>
        <taxon>metagenomes</taxon>
        <taxon>ecological metagenomes</taxon>
    </lineage>
</organism>
<dbReference type="EMBL" id="MLJW01000559">
    <property type="protein sequence ID" value="OIQ85231.1"/>
    <property type="molecule type" value="Genomic_DNA"/>
</dbReference>
<accession>A0A1J5QZG6</accession>
<protein>
    <recommendedName>
        <fullName evidence="3">Secreted protein</fullName>
    </recommendedName>
</protein>
<comment type="caution">
    <text evidence="2">The sequence shown here is derived from an EMBL/GenBank/DDBJ whole genome shotgun (WGS) entry which is preliminary data.</text>
</comment>
<gene>
    <name evidence="2" type="ORF">GALL_329350</name>
</gene>
<name>A0A1J5QZG6_9ZZZZ</name>
<sequence length="225" mass="23498">MSASDVALLLVALVALLAWSAWVAASRLDRLHRKVAALRAVLDTQLVRRASAAAELSASGLLDPVSAVLVGESAWAVLAAGGLDDDELARLLPEHSGESAPVAVAVAPDGPVLDRGLAESELSATLRAALDDPDEVAILWAEPGGDALLGSLSAAWYRVQLARRFHNEAVAQSQRMRRTFMARVLRLAGHAAVPQTVELDDGWPDALGRPGSGIQADGPEVEASV</sequence>
<dbReference type="AlphaFoldDB" id="A0A1J5QZG6"/>
<evidence type="ECO:0000256" key="1">
    <source>
        <dbReference type="SAM" id="MobiDB-lite"/>
    </source>
</evidence>
<evidence type="ECO:0008006" key="3">
    <source>
        <dbReference type="Google" id="ProtNLM"/>
    </source>
</evidence>
<proteinExistence type="predicted"/>
<feature type="region of interest" description="Disordered" evidence="1">
    <location>
        <begin position="204"/>
        <end position="225"/>
    </location>
</feature>
<reference evidence="2" key="1">
    <citation type="submission" date="2016-10" db="EMBL/GenBank/DDBJ databases">
        <title>Sequence of Gallionella enrichment culture.</title>
        <authorList>
            <person name="Poehlein A."/>
            <person name="Muehling M."/>
            <person name="Daniel R."/>
        </authorList>
    </citation>
    <scope>NUCLEOTIDE SEQUENCE</scope>
</reference>